<name>A0A0D2K752_9EURO</name>
<protein>
    <recommendedName>
        <fullName evidence="5">DUF2241 domain-containing protein</fullName>
    </recommendedName>
</protein>
<dbReference type="PANTHER" id="PTHR39199:SF1">
    <property type="entry name" value="BLR5128 PROTEIN"/>
    <property type="match status" value="1"/>
</dbReference>
<dbReference type="RefSeq" id="XP_016633097.1">
    <property type="nucleotide sequence ID" value="XM_016775938.1"/>
</dbReference>
<dbReference type="Pfam" id="PF10000">
    <property type="entry name" value="ACT_3"/>
    <property type="match status" value="1"/>
</dbReference>
<evidence type="ECO:0000313" key="4">
    <source>
        <dbReference type="Proteomes" id="UP000053411"/>
    </source>
</evidence>
<dbReference type="GO" id="GO:0006520">
    <property type="term" value="P:amino acid metabolic process"/>
    <property type="evidence" value="ECO:0007669"/>
    <property type="project" value="UniProtKB-ARBA"/>
</dbReference>
<reference evidence="3 4" key="1">
    <citation type="submission" date="2015-01" db="EMBL/GenBank/DDBJ databases">
        <title>The Genome Sequence of Fonsecaea multimorphosa CBS 102226.</title>
        <authorList>
            <consortium name="The Broad Institute Genomics Platform"/>
            <person name="Cuomo C."/>
            <person name="de Hoog S."/>
            <person name="Gorbushina A."/>
            <person name="Stielow B."/>
            <person name="Teixiera M."/>
            <person name="Abouelleil A."/>
            <person name="Chapman S.B."/>
            <person name="Priest M."/>
            <person name="Young S.K."/>
            <person name="Wortman J."/>
            <person name="Nusbaum C."/>
            <person name="Birren B."/>
        </authorList>
    </citation>
    <scope>NUCLEOTIDE SEQUENCE [LARGE SCALE GENOMIC DNA]</scope>
    <source>
        <strain evidence="3 4">CBS 102226</strain>
    </source>
</reference>
<evidence type="ECO:0000259" key="2">
    <source>
        <dbReference type="Pfam" id="PF13840"/>
    </source>
</evidence>
<feature type="domain" description="DUF2241" evidence="1">
    <location>
        <begin position="11"/>
        <end position="54"/>
    </location>
</feature>
<feature type="domain" description="CASTOR ACT" evidence="2">
    <location>
        <begin position="102"/>
        <end position="158"/>
    </location>
</feature>
<dbReference type="InterPro" id="IPR045865">
    <property type="entry name" value="ACT-like_dom_sf"/>
</dbReference>
<dbReference type="GeneID" id="27711181"/>
<dbReference type="Proteomes" id="UP000053411">
    <property type="component" value="Unassembled WGS sequence"/>
</dbReference>
<dbReference type="SUPFAM" id="SSF55021">
    <property type="entry name" value="ACT-like"/>
    <property type="match status" value="1"/>
</dbReference>
<evidence type="ECO:0008006" key="5">
    <source>
        <dbReference type="Google" id="ProtNLM"/>
    </source>
</evidence>
<dbReference type="VEuPathDB" id="FungiDB:Z520_05435"/>
<dbReference type="InterPro" id="IPR018717">
    <property type="entry name" value="DUF2241"/>
</dbReference>
<gene>
    <name evidence="3" type="ORF">Z520_05435</name>
</gene>
<dbReference type="InterPro" id="IPR027795">
    <property type="entry name" value="CASTOR_ACT_dom"/>
</dbReference>
<sequence length="174" mass="18892">MSDVNIDSGGGETSLPHLLSSLRTTLHPETYVFASITGTHLPVPLEEICLFFREPRERTEAVTSLPSSSSSGSGSVSTTTLILPLETARKHNLQDHQYTYPCRMITCAVHSSLAAVGFMAVLATRLAREGISVNPVSGFYHDHLFVPVERADEAVAVLGSVREEAIRDLGRKET</sequence>
<accession>A0A0D2K752</accession>
<dbReference type="PANTHER" id="PTHR39199">
    <property type="entry name" value="BLR5128 PROTEIN"/>
    <property type="match status" value="1"/>
</dbReference>
<evidence type="ECO:0000313" key="3">
    <source>
        <dbReference type="EMBL" id="KIX98974.1"/>
    </source>
</evidence>
<organism evidence="3 4">
    <name type="scientific">Fonsecaea multimorphosa CBS 102226</name>
    <dbReference type="NCBI Taxonomy" id="1442371"/>
    <lineage>
        <taxon>Eukaryota</taxon>
        <taxon>Fungi</taxon>
        <taxon>Dikarya</taxon>
        <taxon>Ascomycota</taxon>
        <taxon>Pezizomycotina</taxon>
        <taxon>Eurotiomycetes</taxon>
        <taxon>Chaetothyriomycetidae</taxon>
        <taxon>Chaetothyriales</taxon>
        <taxon>Herpotrichiellaceae</taxon>
        <taxon>Fonsecaea</taxon>
    </lineage>
</organism>
<dbReference type="Gene3D" id="3.30.2130.10">
    <property type="entry name" value="VC0802-like"/>
    <property type="match status" value="1"/>
</dbReference>
<dbReference type="GO" id="GO:0046394">
    <property type="term" value="P:carboxylic acid biosynthetic process"/>
    <property type="evidence" value="ECO:0007669"/>
    <property type="project" value="UniProtKB-ARBA"/>
</dbReference>
<dbReference type="OrthoDB" id="10064407at2759"/>
<dbReference type="EMBL" id="KN848070">
    <property type="protein sequence ID" value="KIX98974.1"/>
    <property type="molecule type" value="Genomic_DNA"/>
</dbReference>
<dbReference type="Pfam" id="PF13840">
    <property type="entry name" value="ACT_7"/>
    <property type="match status" value="1"/>
</dbReference>
<dbReference type="AlphaFoldDB" id="A0A0D2K752"/>
<proteinExistence type="predicted"/>
<keyword evidence="4" id="KW-1185">Reference proteome</keyword>
<evidence type="ECO:0000259" key="1">
    <source>
        <dbReference type="Pfam" id="PF10000"/>
    </source>
</evidence>
<dbReference type="STRING" id="1442371.A0A0D2K752"/>